<evidence type="ECO:0000313" key="2">
    <source>
        <dbReference type="EMBL" id="PJZ30096.1"/>
    </source>
</evidence>
<protein>
    <submittedName>
        <fullName evidence="1">SRPBCC domain-containing protein</fullName>
    </submittedName>
</protein>
<sequence>MPDILHRVGVALPSARVFEAISTVEGLCHWWVADTKGSASLNEVIDFGFCNMRVLESHPNIVRWECISGPKEWIGTRVTFELEFKDHQTFVLFRHTDWKEAVEFMYHCSTKWATFLLSLKSYLEKDEGRPHPYDVKICVGD</sequence>
<reference evidence="1 4" key="2">
    <citation type="submission" date="2018-11" db="EMBL/GenBank/DDBJ databases">
        <title>Complete genome sequence of Leptospira kmetyi isolate LS 001/16 from soil sample associated with a leptospirosis patient in Kelantan.</title>
        <authorList>
            <person name="Muhammad Yusoff F."/>
            <person name="Muhammad Yusoff S."/>
            <person name="Ahmad M.N."/>
            <person name="Yusof N.Y."/>
            <person name="Aziah I."/>
        </authorList>
    </citation>
    <scope>NUCLEOTIDE SEQUENCE [LARGE SCALE GENOMIC DNA]</scope>
    <source>
        <strain evidence="1 4">LS 001/16</strain>
    </source>
</reference>
<keyword evidence="3" id="KW-1185">Reference proteome</keyword>
<dbReference type="Proteomes" id="UP000276407">
    <property type="component" value="Chromosome 1"/>
</dbReference>
<dbReference type="KEGG" id="lkm:EFP84_04310"/>
<accession>A0A5F1XKF3</accession>
<dbReference type="SUPFAM" id="SSF55961">
    <property type="entry name" value="Bet v1-like"/>
    <property type="match status" value="1"/>
</dbReference>
<evidence type="ECO:0000313" key="3">
    <source>
        <dbReference type="Proteomes" id="UP000231919"/>
    </source>
</evidence>
<dbReference type="EMBL" id="CP033614">
    <property type="protein sequence ID" value="AYV54817.1"/>
    <property type="molecule type" value="Genomic_DNA"/>
</dbReference>
<proteinExistence type="predicted"/>
<name>A0A5F1XKF3_9LEPT</name>
<dbReference type="RefSeq" id="WP_010574343.1">
    <property type="nucleotide sequence ID" value="NZ_CP033614.1"/>
</dbReference>
<dbReference type="InterPro" id="IPR023393">
    <property type="entry name" value="START-like_dom_sf"/>
</dbReference>
<reference evidence="2 3" key="1">
    <citation type="submission" date="2017-07" db="EMBL/GenBank/DDBJ databases">
        <title>Leptospira spp. isolated from tropical soils.</title>
        <authorList>
            <person name="Thibeaux R."/>
            <person name="Iraola G."/>
            <person name="Ferres I."/>
            <person name="Bierque E."/>
            <person name="Girault D."/>
            <person name="Soupe-Gilbert M.-E."/>
            <person name="Picardeau M."/>
            <person name="Goarant C."/>
        </authorList>
    </citation>
    <scope>NUCLEOTIDE SEQUENCE [LARGE SCALE GENOMIC DNA]</scope>
    <source>
        <strain evidence="2 3">JW2-C-B1</strain>
    </source>
</reference>
<evidence type="ECO:0000313" key="1">
    <source>
        <dbReference type="EMBL" id="AYV54817.1"/>
    </source>
</evidence>
<organism evidence="1 4">
    <name type="scientific">Leptospira kmetyi</name>
    <dbReference type="NCBI Taxonomy" id="408139"/>
    <lineage>
        <taxon>Bacteria</taxon>
        <taxon>Pseudomonadati</taxon>
        <taxon>Spirochaetota</taxon>
        <taxon>Spirochaetia</taxon>
        <taxon>Leptospirales</taxon>
        <taxon>Leptospiraceae</taxon>
        <taxon>Leptospira</taxon>
    </lineage>
</organism>
<dbReference type="AlphaFoldDB" id="A0A5F1XKF3"/>
<dbReference type="CDD" id="cd07814">
    <property type="entry name" value="SRPBCC_CalC_Aha1-like"/>
    <property type="match status" value="1"/>
</dbReference>
<dbReference type="EMBL" id="NPDP01000014">
    <property type="protein sequence ID" value="PJZ30096.1"/>
    <property type="molecule type" value="Genomic_DNA"/>
</dbReference>
<gene>
    <name evidence="2" type="ORF">CH378_09705</name>
    <name evidence="1" type="ORF">EFP84_04310</name>
</gene>
<evidence type="ECO:0000313" key="4">
    <source>
        <dbReference type="Proteomes" id="UP000276407"/>
    </source>
</evidence>
<dbReference type="Gene3D" id="3.30.530.20">
    <property type="match status" value="1"/>
</dbReference>
<dbReference type="Proteomes" id="UP000231919">
    <property type="component" value="Unassembled WGS sequence"/>
</dbReference>